<organism evidence="2 3">
    <name type="scientific">Parahalioglobus pacificus</name>
    <dbReference type="NCBI Taxonomy" id="930806"/>
    <lineage>
        <taxon>Bacteria</taxon>
        <taxon>Pseudomonadati</taxon>
        <taxon>Pseudomonadota</taxon>
        <taxon>Gammaproteobacteria</taxon>
        <taxon>Cellvibrionales</taxon>
        <taxon>Halieaceae</taxon>
        <taxon>Parahalioglobus</taxon>
    </lineage>
</organism>
<protein>
    <recommendedName>
        <fullName evidence="4">UrcA family protein</fullName>
    </recommendedName>
</protein>
<keyword evidence="3" id="KW-1185">Reference proteome</keyword>
<dbReference type="NCBIfam" id="TIGR04433">
    <property type="entry name" value="UrcA_uranyl"/>
    <property type="match status" value="1"/>
</dbReference>
<gene>
    <name evidence="2" type="ORF">GCM10007053_29140</name>
</gene>
<evidence type="ECO:0000313" key="3">
    <source>
        <dbReference type="Proteomes" id="UP000644693"/>
    </source>
</evidence>
<comment type="caution">
    <text evidence="2">The sequence shown here is derived from an EMBL/GenBank/DDBJ whole genome shotgun (WGS) entry which is preliminary data.</text>
</comment>
<evidence type="ECO:0000256" key="1">
    <source>
        <dbReference type="SAM" id="SignalP"/>
    </source>
</evidence>
<dbReference type="AlphaFoldDB" id="A0A919CLY5"/>
<reference evidence="2" key="2">
    <citation type="submission" date="2020-09" db="EMBL/GenBank/DDBJ databases">
        <authorList>
            <person name="Sun Q."/>
            <person name="Kim S."/>
        </authorList>
    </citation>
    <scope>NUCLEOTIDE SEQUENCE</scope>
    <source>
        <strain evidence="2">KCTC 23430</strain>
    </source>
</reference>
<reference evidence="2" key="1">
    <citation type="journal article" date="2014" name="Int. J. Syst. Evol. Microbiol.">
        <title>Complete genome sequence of Corynebacterium casei LMG S-19264T (=DSM 44701T), isolated from a smear-ripened cheese.</title>
        <authorList>
            <consortium name="US DOE Joint Genome Institute (JGI-PGF)"/>
            <person name="Walter F."/>
            <person name="Albersmeier A."/>
            <person name="Kalinowski J."/>
            <person name="Ruckert C."/>
        </authorList>
    </citation>
    <scope>NUCLEOTIDE SEQUENCE</scope>
    <source>
        <strain evidence="2">KCTC 23430</strain>
    </source>
</reference>
<keyword evidence="1" id="KW-0732">Signal</keyword>
<accession>A0A919CLY5</accession>
<feature type="signal peptide" evidence="1">
    <location>
        <begin position="1"/>
        <end position="28"/>
    </location>
</feature>
<name>A0A919CLY5_9GAMM</name>
<proteinExistence type="predicted"/>
<dbReference type="EMBL" id="BMYM01000003">
    <property type="protein sequence ID" value="GHD38472.1"/>
    <property type="molecule type" value="Genomic_DNA"/>
</dbReference>
<dbReference type="Proteomes" id="UP000644693">
    <property type="component" value="Unassembled WGS sequence"/>
</dbReference>
<evidence type="ECO:0008006" key="4">
    <source>
        <dbReference type="Google" id="ProtNLM"/>
    </source>
</evidence>
<sequence>MTMKNVIRKTVAFAVLGISAGVAMTASAENYETTRVTTTAEGLQQAAIGHNDLDLTTVRGQEALYFRISEAAEQVCGSSHPNDAGGITQATENKICYQRVMSEAMAQLNANQVATINE</sequence>
<dbReference type="InterPro" id="IPR030972">
    <property type="entry name" value="UrcA_uranyl"/>
</dbReference>
<evidence type="ECO:0000313" key="2">
    <source>
        <dbReference type="EMBL" id="GHD38472.1"/>
    </source>
</evidence>
<feature type="chain" id="PRO_5036719556" description="UrcA family protein" evidence="1">
    <location>
        <begin position="29"/>
        <end position="118"/>
    </location>
</feature>